<dbReference type="GO" id="GO:0016740">
    <property type="term" value="F:transferase activity"/>
    <property type="evidence" value="ECO:0007669"/>
    <property type="project" value="UniProtKB-KW"/>
</dbReference>
<evidence type="ECO:0000259" key="3">
    <source>
        <dbReference type="PROSITE" id="PS50405"/>
    </source>
</evidence>
<dbReference type="Pfam" id="PF02798">
    <property type="entry name" value="GST_N"/>
    <property type="match status" value="1"/>
</dbReference>
<evidence type="ECO:0000259" key="2">
    <source>
        <dbReference type="PROSITE" id="PS50404"/>
    </source>
</evidence>
<dbReference type="PROSITE" id="PS50405">
    <property type="entry name" value="GST_CTER"/>
    <property type="match status" value="1"/>
</dbReference>
<evidence type="ECO:0000256" key="1">
    <source>
        <dbReference type="RuleBase" id="RU003494"/>
    </source>
</evidence>
<dbReference type="InterPro" id="IPR036282">
    <property type="entry name" value="Glutathione-S-Trfase_C_sf"/>
</dbReference>
<dbReference type="PROSITE" id="PS50404">
    <property type="entry name" value="GST_NTER"/>
    <property type="match status" value="1"/>
</dbReference>
<dbReference type="Gene3D" id="1.20.1050.10">
    <property type="match status" value="1"/>
</dbReference>
<organism evidence="4 5">
    <name type="scientific">Alteriqipengyuania lutimaris</name>
    <dbReference type="NCBI Taxonomy" id="1538146"/>
    <lineage>
        <taxon>Bacteria</taxon>
        <taxon>Pseudomonadati</taxon>
        <taxon>Pseudomonadota</taxon>
        <taxon>Alphaproteobacteria</taxon>
        <taxon>Sphingomonadales</taxon>
        <taxon>Erythrobacteraceae</taxon>
        <taxon>Alteriqipengyuania</taxon>
    </lineage>
</organism>
<accession>A0A395LV88</accession>
<dbReference type="PANTHER" id="PTHR44051:SF8">
    <property type="entry name" value="GLUTATHIONE S-TRANSFERASE GSTA"/>
    <property type="match status" value="1"/>
</dbReference>
<dbReference type="OrthoDB" id="7583243at2"/>
<dbReference type="CDD" id="cd03188">
    <property type="entry name" value="GST_C_Beta"/>
    <property type="match status" value="1"/>
</dbReference>
<evidence type="ECO:0000313" key="4">
    <source>
        <dbReference type="EMBL" id="RDS78330.1"/>
    </source>
</evidence>
<dbReference type="SFLD" id="SFLDG00358">
    <property type="entry name" value="Main_(cytGST)"/>
    <property type="match status" value="1"/>
</dbReference>
<feature type="domain" description="GST N-terminal" evidence="2">
    <location>
        <begin position="67"/>
        <end position="150"/>
    </location>
</feature>
<dbReference type="AlphaFoldDB" id="A0A395LV88"/>
<dbReference type="SUPFAM" id="SSF47616">
    <property type="entry name" value="GST C-terminal domain-like"/>
    <property type="match status" value="1"/>
</dbReference>
<dbReference type="InterPro" id="IPR004046">
    <property type="entry name" value="GST_C"/>
</dbReference>
<dbReference type="InterPro" id="IPR004045">
    <property type="entry name" value="Glutathione_S-Trfase_N"/>
</dbReference>
<feature type="domain" description="GST C-terminal" evidence="3">
    <location>
        <begin position="151"/>
        <end position="262"/>
    </location>
</feature>
<dbReference type="InterPro" id="IPR040079">
    <property type="entry name" value="Glutathione_S-Trfase"/>
</dbReference>
<reference evidence="4 5" key="1">
    <citation type="submission" date="2018-07" db="EMBL/GenBank/DDBJ databases">
        <title>Erythrobacter nanhaiensis sp. nov., a novel member of the genus Erythrobacter isolated from the South China Sea.</title>
        <authorList>
            <person name="Chen X."/>
            <person name="Liu J."/>
        </authorList>
    </citation>
    <scope>NUCLEOTIDE SEQUENCE [LARGE SCALE GENOMIC DNA]</scope>
    <source>
        <strain evidence="4 5">S-5</strain>
    </source>
</reference>
<dbReference type="EMBL" id="QRBB01000001">
    <property type="protein sequence ID" value="RDS78330.1"/>
    <property type="molecule type" value="Genomic_DNA"/>
</dbReference>
<dbReference type="Gene3D" id="3.40.30.10">
    <property type="entry name" value="Glutaredoxin"/>
    <property type="match status" value="1"/>
</dbReference>
<dbReference type="Pfam" id="PF00043">
    <property type="entry name" value="GST_C"/>
    <property type="match status" value="1"/>
</dbReference>
<dbReference type="SFLD" id="SFLDG01150">
    <property type="entry name" value="Main.1:_Beta-like"/>
    <property type="match status" value="1"/>
</dbReference>
<dbReference type="SUPFAM" id="SSF52833">
    <property type="entry name" value="Thioredoxin-like"/>
    <property type="match status" value="1"/>
</dbReference>
<dbReference type="InterPro" id="IPR010987">
    <property type="entry name" value="Glutathione-S-Trfase_C-like"/>
</dbReference>
<dbReference type="PANTHER" id="PTHR44051">
    <property type="entry name" value="GLUTATHIONE S-TRANSFERASE-RELATED"/>
    <property type="match status" value="1"/>
</dbReference>
<name>A0A395LV88_9SPHN</name>
<dbReference type="Proteomes" id="UP000254101">
    <property type="component" value="Unassembled WGS sequence"/>
</dbReference>
<dbReference type="SFLD" id="SFLDS00019">
    <property type="entry name" value="Glutathione_Transferase_(cytos"/>
    <property type="match status" value="1"/>
</dbReference>
<dbReference type="CDD" id="cd03057">
    <property type="entry name" value="GST_N_Beta"/>
    <property type="match status" value="1"/>
</dbReference>
<evidence type="ECO:0000313" key="5">
    <source>
        <dbReference type="Proteomes" id="UP000254101"/>
    </source>
</evidence>
<comment type="similarity">
    <text evidence="1">Belongs to the GST superfamily.</text>
</comment>
<gene>
    <name evidence="4" type="ORF">DL238_12450</name>
</gene>
<sequence>MARALGQAGAQTRARTGGRFLPHKVRRHFLPLDTVSGVSGRRRASQSCADRAGVFVVVGAGYATRGDPTMKLYFSPGACSLASHIALIESGADFEATKVDLSKHETEHGEDFYAISPRGYVPAIVTDEFGLLTENSAVLPYLASATGTLPGGEAHFRLHEWIGFIGTEIHGAYGPLFGGADGDAKAKAKQTVAEKYQLAETLLDGRDWLVAEGPTVADNYLFVTLLWADKFGIDVPQSLQAFRDRNSQRDSVQQAMKAEGLS</sequence>
<keyword evidence="4" id="KW-0808">Transferase</keyword>
<proteinExistence type="inferred from homology"/>
<dbReference type="InterPro" id="IPR036249">
    <property type="entry name" value="Thioredoxin-like_sf"/>
</dbReference>
<keyword evidence="5" id="KW-1185">Reference proteome</keyword>
<protein>
    <submittedName>
        <fullName evidence="4">Glutathione transferase GstA</fullName>
    </submittedName>
</protein>
<comment type="caution">
    <text evidence="4">The sequence shown here is derived from an EMBL/GenBank/DDBJ whole genome shotgun (WGS) entry which is preliminary data.</text>
</comment>